<protein>
    <submittedName>
        <fullName evidence="1">Uncharacterized protein</fullName>
    </submittedName>
</protein>
<dbReference type="RefSeq" id="WP_180678777.1">
    <property type="nucleotide sequence ID" value="NZ_JACCKA010000070.1"/>
</dbReference>
<proteinExistence type="predicted"/>
<keyword evidence="2" id="KW-1185">Reference proteome</keyword>
<evidence type="ECO:0000313" key="1">
    <source>
        <dbReference type="EMBL" id="NZA26992.1"/>
    </source>
</evidence>
<dbReference type="AlphaFoldDB" id="A0A853JE31"/>
<evidence type="ECO:0000313" key="2">
    <source>
        <dbReference type="Proteomes" id="UP000578091"/>
    </source>
</evidence>
<comment type="caution">
    <text evidence="1">The sequence shown here is derived from an EMBL/GenBank/DDBJ whole genome shotgun (WGS) entry which is preliminary data.</text>
</comment>
<gene>
    <name evidence="1" type="ORF">H0E84_11430</name>
</gene>
<reference evidence="1 2" key="1">
    <citation type="submission" date="2020-07" db="EMBL/GenBank/DDBJ databases">
        <title>Luteimonas sp. SJ-92.</title>
        <authorList>
            <person name="Huang X.-X."/>
            <person name="Xu L."/>
            <person name="Sun J.-Q."/>
        </authorList>
    </citation>
    <scope>NUCLEOTIDE SEQUENCE [LARGE SCALE GENOMIC DNA]</scope>
    <source>
        <strain evidence="1 2">SJ-92</strain>
    </source>
</reference>
<organism evidence="1 2">
    <name type="scientific">Luteimonas salinisoli</name>
    <dbReference type="NCBI Taxonomy" id="2752307"/>
    <lineage>
        <taxon>Bacteria</taxon>
        <taxon>Pseudomonadati</taxon>
        <taxon>Pseudomonadota</taxon>
        <taxon>Gammaproteobacteria</taxon>
        <taxon>Lysobacterales</taxon>
        <taxon>Lysobacteraceae</taxon>
        <taxon>Luteimonas</taxon>
    </lineage>
</organism>
<name>A0A853JE31_9GAMM</name>
<dbReference type="EMBL" id="JACCKA010000070">
    <property type="protein sequence ID" value="NZA26992.1"/>
    <property type="molecule type" value="Genomic_DNA"/>
</dbReference>
<dbReference type="Proteomes" id="UP000578091">
    <property type="component" value="Unassembled WGS sequence"/>
</dbReference>
<accession>A0A853JE31</accession>
<sequence>MDRLELDARLDALRRKLPALVDDYTNEEDFWAAFAAEADPVVDGAVTPEDATHVEVRIEEMLAEVGLER</sequence>